<gene>
    <name evidence="1" type="ORF">GEAMG1_1856</name>
</gene>
<proteinExistence type="predicted"/>
<reference evidence="1 2" key="1">
    <citation type="submission" date="2022-03" db="EMBL/GenBank/DDBJ databases">
        <authorList>
            <person name="Koch H."/>
        </authorList>
    </citation>
    <scope>NUCLEOTIDE SEQUENCE [LARGE SCALE GENOMIC DNA]</scope>
    <source>
        <strain evidence="1 2">G1</strain>
    </source>
</reference>
<evidence type="ECO:0000313" key="1">
    <source>
        <dbReference type="EMBL" id="CAH2031688.1"/>
    </source>
</evidence>
<evidence type="ECO:0000313" key="2">
    <source>
        <dbReference type="Proteomes" id="UP001295463"/>
    </source>
</evidence>
<name>A0ABN8HJD5_9BACT</name>
<dbReference type="Proteomes" id="UP001295463">
    <property type="component" value="Chromosome"/>
</dbReference>
<dbReference type="EMBL" id="OW150024">
    <property type="protein sequence ID" value="CAH2031688.1"/>
    <property type="molecule type" value="Genomic_DNA"/>
</dbReference>
<sequence length="115" mass="12968">MQVKRFKIQVRRSGGTCMFGLMAKFHFKISELISGFVRSRVVVRFATALHLLHGNSGDYMRVATKLRCASEAHIRRGCVHSHPPKTHNTEAKLSQIGEMRLPGSISLWSHLLANQ</sequence>
<accession>A0ABN8HJD5</accession>
<keyword evidence="2" id="KW-1185">Reference proteome</keyword>
<protein>
    <submittedName>
        <fullName evidence="1">Uncharacterized protein</fullName>
    </submittedName>
</protein>
<organism evidence="1 2">
    <name type="scientific">Trichlorobacter ammonificans</name>
    <dbReference type="NCBI Taxonomy" id="2916410"/>
    <lineage>
        <taxon>Bacteria</taxon>
        <taxon>Pseudomonadati</taxon>
        <taxon>Thermodesulfobacteriota</taxon>
        <taxon>Desulfuromonadia</taxon>
        <taxon>Geobacterales</taxon>
        <taxon>Geobacteraceae</taxon>
        <taxon>Trichlorobacter</taxon>
    </lineage>
</organism>